<gene>
    <name evidence="3" type="ORF">KUO17_24380</name>
</gene>
<accession>A0A9Q2XPV2</accession>
<dbReference type="InterPro" id="IPR012373">
    <property type="entry name" value="Ferrdict_sens_TM"/>
</dbReference>
<evidence type="ECO:0000259" key="2">
    <source>
        <dbReference type="Pfam" id="PF16220"/>
    </source>
</evidence>
<dbReference type="Pfam" id="PF16220">
    <property type="entry name" value="DUF4880"/>
    <property type="match status" value="1"/>
</dbReference>
<feature type="domain" description="FecR protein" evidence="1">
    <location>
        <begin position="111"/>
        <end position="203"/>
    </location>
</feature>
<dbReference type="InterPro" id="IPR006860">
    <property type="entry name" value="FecR"/>
</dbReference>
<name>A0A9Q2XPV2_9PSED</name>
<reference evidence="3" key="1">
    <citation type="journal article" date="2022" name="Int. J. Syst. Evol. Microbiol.">
        <title>Pseudomonas aegrilactucae sp. nov. and Pseudomonas morbosilactucae sp. nov., pathogens causing bacterial rot of lettuce in Japan.</title>
        <authorList>
            <person name="Sawada H."/>
            <person name="Fujikawa T."/>
            <person name="Satou M."/>
        </authorList>
    </citation>
    <scope>NUCLEOTIDE SEQUENCE</scope>
    <source>
        <strain evidence="3">MAFF 301350</strain>
    </source>
</reference>
<dbReference type="Pfam" id="PF04773">
    <property type="entry name" value="FecR"/>
    <property type="match status" value="1"/>
</dbReference>
<dbReference type="InterPro" id="IPR032623">
    <property type="entry name" value="FecR_N"/>
</dbReference>
<organism evidence="3 4">
    <name type="scientific">Pseudomonas aegrilactucae</name>
    <dbReference type="NCBI Taxonomy" id="2854028"/>
    <lineage>
        <taxon>Bacteria</taxon>
        <taxon>Pseudomonadati</taxon>
        <taxon>Pseudomonadota</taxon>
        <taxon>Gammaproteobacteria</taxon>
        <taxon>Pseudomonadales</taxon>
        <taxon>Pseudomonadaceae</taxon>
        <taxon>Pseudomonas</taxon>
    </lineage>
</organism>
<keyword evidence="4" id="KW-1185">Reference proteome</keyword>
<dbReference type="GO" id="GO:0016989">
    <property type="term" value="F:sigma factor antagonist activity"/>
    <property type="evidence" value="ECO:0007669"/>
    <property type="project" value="TreeGrafter"/>
</dbReference>
<evidence type="ECO:0000259" key="1">
    <source>
        <dbReference type="Pfam" id="PF04773"/>
    </source>
</evidence>
<comment type="caution">
    <text evidence="3">The sequence shown here is derived from an EMBL/GenBank/DDBJ whole genome shotgun (WGS) entry which is preliminary data.</text>
</comment>
<sequence length="317" mass="34613">MSQAPSPSQREAVREAARWFARLSSGTASEHDRAQWQHWHDASELHRQAWQRMQAVTEAFGGLPGRLASSTLLGAGKTRRQVVYGLALLVGGGGLGTLTWRSDKRRQWTADYQSDVGERRAIELADGSQLLLDTDSAVDVQYDGHQRLLVLRRGQVLVNTGSDPARRPFMIDTRDGRVLALGTRFTVRTDDDGSEVAVLEKAVQLTVGGLPSLRVEAGQRVTFGASGTGALQRNDASVAAWRNGSLIAIDMPLGQLIRELSRYRPGLLRCEPEVAGLKVSGAFPITDTDLALTALQSGFAVQVVRRTRYWVTVTARA</sequence>
<dbReference type="PANTHER" id="PTHR30273">
    <property type="entry name" value="PERIPLASMIC SIGNAL SENSOR AND SIGMA FACTOR ACTIVATOR FECR-RELATED"/>
    <property type="match status" value="1"/>
</dbReference>
<dbReference type="RefSeq" id="WP_217978129.1">
    <property type="nucleotide sequence ID" value="NZ_JAHTBI010000111.1"/>
</dbReference>
<dbReference type="AlphaFoldDB" id="A0A9Q2XPV2"/>
<feature type="domain" description="FecR N-terminal" evidence="2">
    <location>
        <begin position="14"/>
        <end position="56"/>
    </location>
</feature>
<evidence type="ECO:0000313" key="3">
    <source>
        <dbReference type="EMBL" id="MBV6290124.1"/>
    </source>
</evidence>
<proteinExistence type="predicted"/>
<evidence type="ECO:0000313" key="4">
    <source>
        <dbReference type="Proteomes" id="UP001106592"/>
    </source>
</evidence>
<protein>
    <submittedName>
        <fullName evidence="3">FecR domain-containing protein</fullName>
    </submittedName>
</protein>
<reference evidence="3" key="2">
    <citation type="journal article" date="2023" name="Plant Pathol.">
        <title>Dismantling and reorganizing Pseudomonas marginalis sensu#lato.</title>
        <authorList>
            <person name="Sawada H."/>
            <person name="Fujikawa T."/>
            <person name="Satou M."/>
        </authorList>
    </citation>
    <scope>NUCLEOTIDE SEQUENCE</scope>
    <source>
        <strain evidence="3">MAFF 301350</strain>
    </source>
</reference>
<dbReference type="Proteomes" id="UP001106592">
    <property type="component" value="Unassembled WGS sequence"/>
</dbReference>
<dbReference type="EMBL" id="JAHTBI010000111">
    <property type="protein sequence ID" value="MBV6290124.1"/>
    <property type="molecule type" value="Genomic_DNA"/>
</dbReference>
<dbReference type="PIRSF" id="PIRSF018266">
    <property type="entry name" value="FecR"/>
    <property type="match status" value="1"/>
</dbReference>
<dbReference type="PANTHER" id="PTHR30273:SF2">
    <property type="entry name" value="PROTEIN FECR"/>
    <property type="match status" value="1"/>
</dbReference>